<dbReference type="AlphaFoldDB" id="A0A4R2BKC3"/>
<dbReference type="Proteomes" id="UP000295689">
    <property type="component" value="Unassembled WGS sequence"/>
</dbReference>
<dbReference type="RefSeq" id="WP_158286978.1">
    <property type="nucleotide sequence ID" value="NZ_JABUHM010000001.1"/>
</dbReference>
<evidence type="ECO:0000256" key="2">
    <source>
        <dbReference type="SAM" id="SignalP"/>
    </source>
</evidence>
<evidence type="ECO:0000313" key="4">
    <source>
        <dbReference type="Proteomes" id="UP000295689"/>
    </source>
</evidence>
<keyword evidence="2" id="KW-0732">Signal</keyword>
<evidence type="ECO:0000313" key="3">
    <source>
        <dbReference type="EMBL" id="TCN27103.1"/>
    </source>
</evidence>
<evidence type="ECO:0000256" key="1">
    <source>
        <dbReference type="SAM" id="Phobius"/>
    </source>
</evidence>
<protein>
    <submittedName>
        <fullName evidence="3">Processed acidic surface protein</fullName>
    </submittedName>
</protein>
<feature type="transmembrane region" description="Helical" evidence="1">
    <location>
        <begin position="294"/>
        <end position="316"/>
    </location>
</feature>
<comment type="caution">
    <text evidence="3">The sequence shown here is derived from an EMBL/GenBank/DDBJ whole genome shotgun (WGS) entry which is preliminary data.</text>
</comment>
<accession>A0A4R2BKC3</accession>
<keyword evidence="4" id="KW-1185">Reference proteome</keyword>
<organism evidence="3 4">
    <name type="scientific">Mesobacillus foraminis</name>
    <dbReference type="NCBI Taxonomy" id="279826"/>
    <lineage>
        <taxon>Bacteria</taxon>
        <taxon>Bacillati</taxon>
        <taxon>Bacillota</taxon>
        <taxon>Bacilli</taxon>
        <taxon>Bacillales</taxon>
        <taxon>Bacillaceae</taxon>
        <taxon>Mesobacillus</taxon>
    </lineage>
</organism>
<keyword evidence="1" id="KW-0812">Transmembrane</keyword>
<dbReference type="InterPro" id="IPR030832">
    <property type="entry name" value="Acidic_LPXTA"/>
</dbReference>
<keyword evidence="1" id="KW-0472">Membrane</keyword>
<name>A0A4R2BKC3_9BACI</name>
<reference evidence="3 4" key="1">
    <citation type="journal article" date="2015" name="Stand. Genomic Sci.">
        <title>Genomic Encyclopedia of Bacterial and Archaeal Type Strains, Phase III: the genomes of soil and plant-associated and newly described type strains.</title>
        <authorList>
            <person name="Whitman W.B."/>
            <person name="Woyke T."/>
            <person name="Klenk H.P."/>
            <person name="Zhou Y."/>
            <person name="Lilburn T.G."/>
            <person name="Beck B.J."/>
            <person name="De Vos P."/>
            <person name="Vandamme P."/>
            <person name="Eisen J.A."/>
            <person name="Garrity G."/>
            <person name="Hugenholtz P."/>
            <person name="Kyrpides N.C."/>
        </authorList>
    </citation>
    <scope>NUCLEOTIDE SEQUENCE [LARGE SCALE GENOMIC DNA]</scope>
    <source>
        <strain evidence="3 4">CV53</strain>
    </source>
</reference>
<sequence>MRVILKGLIIVLLVLQNGAIAALAQPPEEEVDQLLAELGWKMTDLESYLAYYELTLNDFETMEDLQAMLGTPITPENLDSMLEEYDLTREELDILLEGFGESVEKDYFFLEDLELALAFYQDHDNLMKQFESFLTTIGVTENEADALFTHFMALDQTDLETRMEQVGGRLESLMLTDPEAEITEEQKTEILGIWQEILTTVQLAPRFYLVDNSGGKTPIAFNALADMESLPSSALLLELYNLKGTRLLDLQVSAEMLDSQFVLDAGEKLTDIGDLAGELTHLKHEKLPDTASPYLANILIGLAAFLAGAAWFLFAWRKEKRV</sequence>
<dbReference type="EMBL" id="SLVV01000002">
    <property type="protein sequence ID" value="TCN27103.1"/>
    <property type="molecule type" value="Genomic_DNA"/>
</dbReference>
<dbReference type="NCBIfam" id="TIGR04383">
    <property type="entry name" value="acidic_w_LPXTA"/>
    <property type="match status" value="1"/>
</dbReference>
<proteinExistence type="predicted"/>
<feature type="chain" id="PRO_5038336137" evidence="2">
    <location>
        <begin position="25"/>
        <end position="322"/>
    </location>
</feature>
<gene>
    <name evidence="3" type="ORF">EV146_10244</name>
</gene>
<keyword evidence="1" id="KW-1133">Transmembrane helix</keyword>
<feature type="signal peptide" evidence="2">
    <location>
        <begin position="1"/>
        <end position="24"/>
    </location>
</feature>